<keyword evidence="2" id="KW-1185">Reference proteome</keyword>
<gene>
    <name evidence="1" type="ORF">E3N88_18717</name>
</gene>
<proteinExistence type="predicted"/>
<comment type="caution">
    <text evidence="1">The sequence shown here is derived from an EMBL/GenBank/DDBJ whole genome shotgun (WGS) entry which is preliminary data.</text>
</comment>
<name>A0A5N6NL67_9ASTR</name>
<dbReference type="Proteomes" id="UP000326396">
    <property type="component" value="Linkage Group LG18"/>
</dbReference>
<evidence type="ECO:0000313" key="2">
    <source>
        <dbReference type="Proteomes" id="UP000326396"/>
    </source>
</evidence>
<sequence length="330" mass="37922">MKRDLKGGLLGSLSLFTLLSFTGFKSKREALSAFPMVVDRGKGNTLFWKGLRSLESFGLGYGREARYDFRAIQGESDDSDFILAKKGNRSPFPTGEDGKVRPIGREGVGEATGRQFSLLRSVVNRWIRDAFRRSTVVEKNIGMLWWMSSCNLWFCLASTRKSQITTKDKEIAYEKESNLFGVNLLFPALPHRGRKADFEYKVESKRCLALFAKTAVGDRNEAYFPYKKINRIGRERCRFRRLLNSFEKAPFLKGLSSESLLLPGIYSTSISGHTWLSSWDRERASTPQIREDKKDQKQEMPWFQEEFDVHRGFIFQQHVRKDVHSTALAV</sequence>
<dbReference type="AlphaFoldDB" id="A0A5N6NL67"/>
<organism evidence="1 2">
    <name type="scientific">Mikania micrantha</name>
    <name type="common">bitter vine</name>
    <dbReference type="NCBI Taxonomy" id="192012"/>
    <lineage>
        <taxon>Eukaryota</taxon>
        <taxon>Viridiplantae</taxon>
        <taxon>Streptophyta</taxon>
        <taxon>Embryophyta</taxon>
        <taxon>Tracheophyta</taxon>
        <taxon>Spermatophyta</taxon>
        <taxon>Magnoliopsida</taxon>
        <taxon>eudicotyledons</taxon>
        <taxon>Gunneridae</taxon>
        <taxon>Pentapetalae</taxon>
        <taxon>asterids</taxon>
        <taxon>campanulids</taxon>
        <taxon>Asterales</taxon>
        <taxon>Asteraceae</taxon>
        <taxon>Asteroideae</taxon>
        <taxon>Heliantheae alliance</taxon>
        <taxon>Eupatorieae</taxon>
        <taxon>Mikania</taxon>
    </lineage>
</organism>
<accession>A0A5N6NL67</accession>
<reference evidence="1 2" key="1">
    <citation type="submission" date="2019-05" db="EMBL/GenBank/DDBJ databases">
        <title>Mikania micrantha, genome provides insights into the molecular mechanism of rapid growth.</title>
        <authorList>
            <person name="Liu B."/>
        </authorList>
    </citation>
    <scope>NUCLEOTIDE SEQUENCE [LARGE SCALE GENOMIC DNA]</scope>
    <source>
        <strain evidence="1">NLD-2019</strain>
        <tissue evidence="1">Leaf</tissue>
    </source>
</reference>
<dbReference type="EMBL" id="SZYD01000010">
    <property type="protein sequence ID" value="KAD4982046.1"/>
    <property type="molecule type" value="Genomic_DNA"/>
</dbReference>
<evidence type="ECO:0000313" key="1">
    <source>
        <dbReference type="EMBL" id="KAD4982046.1"/>
    </source>
</evidence>
<protein>
    <submittedName>
        <fullName evidence="1">Uncharacterized protein</fullName>
    </submittedName>
</protein>